<keyword evidence="4" id="KW-1185">Reference proteome</keyword>
<name>A0A642UQM4_DIURU</name>
<accession>A0A642UQM4</accession>
<dbReference type="GeneID" id="54781057"/>
<dbReference type="GO" id="GO:0005085">
    <property type="term" value="F:guanyl-nucleotide exchange factor activity"/>
    <property type="evidence" value="ECO:0007669"/>
    <property type="project" value="TreeGrafter"/>
</dbReference>
<dbReference type="OMA" id="MGDYHYL"/>
<gene>
    <name evidence="3" type="ORF">DIURU_002406</name>
</gene>
<dbReference type="RefSeq" id="XP_034012822.1">
    <property type="nucleotide sequence ID" value="XM_034155054.1"/>
</dbReference>
<reference evidence="3 4" key="1">
    <citation type="submission" date="2019-07" db="EMBL/GenBank/DDBJ databases">
        <title>Genome assembly of two rare yeast pathogens: Diutina rugosa and Trichomonascus ciferrii.</title>
        <authorList>
            <person name="Mixao V."/>
            <person name="Saus E."/>
            <person name="Hansen A."/>
            <person name="Lass-Flor C."/>
            <person name="Gabaldon T."/>
        </authorList>
    </citation>
    <scope>NUCLEOTIDE SEQUENCE [LARGE SCALE GENOMIC DNA]</scope>
    <source>
        <strain evidence="3 4">CBS 613</strain>
    </source>
</reference>
<dbReference type="PANTHER" id="PTHR45982:SF3">
    <property type="entry name" value="F-BOX PROTEIN POF9"/>
    <property type="match status" value="1"/>
</dbReference>
<evidence type="ECO:0000313" key="3">
    <source>
        <dbReference type="EMBL" id="KAA8903520.1"/>
    </source>
</evidence>
<evidence type="ECO:0008006" key="5">
    <source>
        <dbReference type="Google" id="ProtNLM"/>
    </source>
</evidence>
<organism evidence="3 4">
    <name type="scientific">Diutina rugosa</name>
    <name type="common">Yeast</name>
    <name type="synonym">Candida rugosa</name>
    <dbReference type="NCBI Taxonomy" id="5481"/>
    <lineage>
        <taxon>Eukaryota</taxon>
        <taxon>Fungi</taxon>
        <taxon>Dikarya</taxon>
        <taxon>Ascomycota</taxon>
        <taxon>Saccharomycotina</taxon>
        <taxon>Pichiomycetes</taxon>
        <taxon>Debaryomycetaceae</taxon>
        <taxon>Diutina</taxon>
    </lineage>
</organism>
<dbReference type="GO" id="GO:0005737">
    <property type="term" value="C:cytoplasm"/>
    <property type="evidence" value="ECO:0007669"/>
    <property type="project" value="TreeGrafter"/>
</dbReference>
<dbReference type="SUPFAM" id="SSF50985">
    <property type="entry name" value="RCC1/BLIP-II"/>
    <property type="match status" value="1"/>
</dbReference>
<feature type="repeat" description="RCC1" evidence="1">
    <location>
        <begin position="83"/>
        <end position="143"/>
    </location>
</feature>
<dbReference type="PANTHER" id="PTHR45982">
    <property type="entry name" value="REGULATOR OF CHROMOSOME CONDENSATION"/>
    <property type="match status" value="1"/>
</dbReference>
<dbReference type="InterPro" id="IPR009091">
    <property type="entry name" value="RCC1/BLIP-II"/>
</dbReference>
<dbReference type="PROSITE" id="PS50012">
    <property type="entry name" value="RCC1_3"/>
    <property type="match status" value="1"/>
</dbReference>
<dbReference type="InterPro" id="IPR000408">
    <property type="entry name" value="Reg_chr_condens"/>
</dbReference>
<dbReference type="EMBL" id="SWFT01000067">
    <property type="protein sequence ID" value="KAA8903520.1"/>
    <property type="molecule type" value="Genomic_DNA"/>
</dbReference>
<dbReference type="InterPro" id="IPR051553">
    <property type="entry name" value="Ran_GTPase-activating"/>
</dbReference>
<dbReference type="OrthoDB" id="61110at2759"/>
<dbReference type="Pfam" id="PF13540">
    <property type="entry name" value="RCC1_2"/>
    <property type="match status" value="1"/>
</dbReference>
<sequence length="577" mass="64584">MLTLLDLGDDLLVTVIPQYLRPRDTLRLSLTCKSAYARFWYPQSPIYKTLYNQLFTNNDNDHTTVDQGLTWEELFRLRTDPDQRLYTWGSGAHRRLGYDISQIPFRQRNGVGIPYPRNVSETNGHIIVDIRATGYAFLILTISGQLYYTGWSFRQDVGHHTPSASNIDQWAPGNPNESQEISRGRLGTLWYRYDRPDDAFDRDPPSGRRRAPNTNLEGPPESRGVDLLSPLSGLGFEHILRPFQSKSDVTDASDNVFKAGQSPAHFASSAQSQIKESDSIKPLRLPYDAQLISISGGRQHVIALDDQNRVFQWDTTTKSSQGVELDFGTSAFINKIHAGWNLAAYYSVDEGIRVWYGRESVTPTSGPRVKATSVIVPHTKGEIEDFAVLTDCVLFIRKSNGRLYRASCPASAWVESEDEPRVEELSPVEAYNEWLDDYNRSNGTDHKFTRINSTYRNFVLFTNGDQVLLGNLNNLDAVDLQPALQNRQIKSVVMGDYHYLALTGDGKCLAWGLESQNCGCLGLGFAEPLVTNHPQQVSRENGRALLVKAPIEVPPPDGSRAWVQLAASGWQSGGIVV</sequence>
<dbReference type="AlphaFoldDB" id="A0A642UQM4"/>
<evidence type="ECO:0000256" key="2">
    <source>
        <dbReference type="SAM" id="MobiDB-lite"/>
    </source>
</evidence>
<proteinExistence type="predicted"/>
<dbReference type="Proteomes" id="UP000449547">
    <property type="component" value="Unassembled WGS sequence"/>
</dbReference>
<dbReference type="Gene3D" id="2.130.10.30">
    <property type="entry name" value="Regulator of chromosome condensation 1/beta-lactamase-inhibitor protein II"/>
    <property type="match status" value="2"/>
</dbReference>
<feature type="region of interest" description="Disordered" evidence="2">
    <location>
        <begin position="196"/>
        <end position="224"/>
    </location>
</feature>
<dbReference type="VEuPathDB" id="FungiDB:DIURU_002406"/>
<evidence type="ECO:0000313" key="4">
    <source>
        <dbReference type="Proteomes" id="UP000449547"/>
    </source>
</evidence>
<feature type="compositionally biased region" description="Basic and acidic residues" evidence="2">
    <location>
        <begin position="196"/>
        <end position="206"/>
    </location>
</feature>
<protein>
    <recommendedName>
        <fullName evidence="5">F-box domain-containing protein</fullName>
    </recommendedName>
</protein>
<comment type="caution">
    <text evidence="3">The sequence shown here is derived from an EMBL/GenBank/DDBJ whole genome shotgun (WGS) entry which is preliminary data.</text>
</comment>
<evidence type="ECO:0000256" key="1">
    <source>
        <dbReference type="PROSITE-ProRule" id="PRU00235"/>
    </source>
</evidence>